<dbReference type="AlphaFoldDB" id="A0A7S2YG46"/>
<organism evidence="2">
    <name type="scientific">Entomoneis paludosa</name>
    <dbReference type="NCBI Taxonomy" id="265537"/>
    <lineage>
        <taxon>Eukaryota</taxon>
        <taxon>Sar</taxon>
        <taxon>Stramenopiles</taxon>
        <taxon>Ochrophyta</taxon>
        <taxon>Bacillariophyta</taxon>
        <taxon>Bacillariophyceae</taxon>
        <taxon>Bacillariophycidae</taxon>
        <taxon>Entomoneidaceae</taxon>
        <taxon>Entomoneis</taxon>
    </lineage>
</organism>
<sequence>MSAPKRDKFAALAASQCSRSEATPDSAATSAPGPAATEETTHVSKKAKISKDEDGVGNPSSGESRAGGKFAALQKASTAPKRDKFSAMASRGSTASTTPETTALEKPNAASEEQIQKWKKRCLQREELWRNMEEAEVQVLELLEHAQKTVESLAQQTTTDDLNPTEVQQLASRVPQCIQKIHDNLAPAAQFIQAYEAPQRINRLYQARVEEGLAVQKQQVLRELVDLEKDENNTVGEDE</sequence>
<feature type="compositionally biased region" description="Low complexity" evidence="1">
    <location>
        <begin position="20"/>
        <end position="38"/>
    </location>
</feature>
<name>A0A7S2YG46_9STRA</name>
<accession>A0A7S2YG46</accession>
<evidence type="ECO:0000313" key="2">
    <source>
        <dbReference type="EMBL" id="CAD9974746.1"/>
    </source>
</evidence>
<feature type="region of interest" description="Disordered" evidence="1">
    <location>
        <begin position="1"/>
        <end position="112"/>
    </location>
</feature>
<proteinExistence type="predicted"/>
<dbReference type="EMBL" id="HBHT01023820">
    <property type="protein sequence ID" value="CAD9974746.1"/>
    <property type="molecule type" value="Transcribed_RNA"/>
</dbReference>
<reference evidence="2" key="1">
    <citation type="submission" date="2021-01" db="EMBL/GenBank/DDBJ databases">
        <authorList>
            <person name="Corre E."/>
            <person name="Pelletier E."/>
            <person name="Niang G."/>
            <person name="Scheremetjew M."/>
            <person name="Finn R."/>
            <person name="Kale V."/>
            <person name="Holt S."/>
            <person name="Cochrane G."/>
            <person name="Meng A."/>
            <person name="Brown T."/>
            <person name="Cohen L."/>
        </authorList>
    </citation>
    <scope>NUCLEOTIDE SEQUENCE</scope>
    <source>
        <strain evidence="2">CCMP125</strain>
    </source>
</reference>
<gene>
    <name evidence="2" type="ORF">APAL1065_LOCUS15990</name>
</gene>
<evidence type="ECO:0000256" key="1">
    <source>
        <dbReference type="SAM" id="MobiDB-lite"/>
    </source>
</evidence>
<protein>
    <submittedName>
        <fullName evidence="2">Uncharacterized protein</fullName>
    </submittedName>
</protein>
<feature type="compositionally biased region" description="Polar residues" evidence="1">
    <location>
        <begin position="91"/>
        <end position="101"/>
    </location>
</feature>